<evidence type="ECO:0000313" key="2">
    <source>
        <dbReference type="EMBL" id="BBY00340.1"/>
    </source>
</evidence>
<feature type="region of interest" description="Disordered" evidence="1">
    <location>
        <begin position="25"/>
        <end position="50"/>
    </location>
</feature>
<keyword evidence="3" id="KW-1185">Reference proteome</keyword>
<dbReference type="KEGG" id="mseo:MSEO_08390"/>
<organism evidence="2 3">
    <name type="scientific">Mycobacterium seoulense</name>
    <dbReference type="NCBI Taxonomy" id="386911"/>
    <lineage>
        <taxon>Bacteria</taxon>
        <taxon>Bacillati</taxon>
        <taxon>Actinomycetota</taxon>
        <taxon>Actinomycetes</taxon>
        <taxon>Mycobacteriales</taxon>
        <taxon>Mycobacteriaceae</taxon>
        <taxon>Mycobacterium</taxon>
    </lineage>
</organism>
<dbReference type="AlphaFoldDB" id="A0A7I7NVT2"/>
<accession>A0A7I7NVT2</accession>
<protein>
    <submittedName>
        <fullName evidence="2">Uncharacterized protein</fullName>
    </submittedName>
</protein>
<dbReference type="EMBL" id="AP022582">
    <property type="protein sequence ID" value="BBY00340.1"/>
    <property type="molecule type" value="Genomic_DNA"/>
</dbReference>
<evidence type="ECO:0000313" key="3">
    <source>
        <dbReference type="Proteomes" id="UP000466632"/>
    </source>
</evidence>
<dbReference type="Proteomes" id="UP000466632">
    <property type="component" value="Chromosome"/>
</dbReference>
<name>A0A7I7NVT2_9MYCO</name>
<gene>
    <name evidence="2" type="ORF">MSEO_08390</name>
</gene>
<reference evidence="2 3" key="1">
    <citation type="journal article" date="2019" name="Emerg. Microbes Infect.">
        <title>Comprehensive subspecies identification of 175 nontuberculous mycobacteria species based on 7547 genomic profiles.</title>
        <authorList>
            <person name="Matsumoto Y."/>
            <person name="Kinjo T."/>
            <person name="Motooka D."/>
            <person name="Nabeya D."/>
            <person name="Jung N."/>
            <person name="Uechi K."/>
            <person name="Horii T."/>
            <person name="Iida T."/>
            <person name="Fujita J."/>
            <person name="Nakamura S."/>
        </authorList>
    </citation>
    <scope>NUCLEOTIDE SEQUENCE [LARGE SCALE GENOMIC DNA]</scope>
    <source>
        <strain evidence="2 3">JCM 16018</strain>
    </source>
</reference>
<proteinExistence type="predicted"/>
<evidence type="ECO:0000256" key="1">
    <source>
        <dbReference type="SAM" id="MobiDB-lite"/>
    </source>
</evidence>
<sequence length="50" mass="5243">MAARVLDRDAGRASRRALSNKCYAAGQSTSFNDPSGEAEKEVKVSHGCSG</sequence>